<protein>
    <submittedName>
        <fullName evidence="2">Zinc ribbon domain-containing protein</fullName>
    </submittedName>
</protein>
<gene>
    <name evidence="2" type="ORF">ABFV83_19830</name>
</gene>
<evidence type="ECO:0000259" key="1">
    <source>
        <dbReference type="Pfam" id="PF13240"/>
    </source>
</evidence>
<sequence length="288" mass="32695">MFCMKCGTQLPDESKYCMKCGAFLGKDNVEDTDKKESFSRTKLIPAKCTSCGATLEVDASQHTAICPYCNSSYIVEQAINNYNINVNGNLNVENATINVNGIDIDNLLLRARDFELDGEYEKALDYYNQVLDADIGKQEARDGIDRVKNAINEYVYFETPANRSFTAGKLQLKKERLFFIDRKGKETVYELRWLKKLQILSSGFAFSYGEIPSKINFICKGKGSEWVENINNAMNGVYPAMHKPQFNGIDNYIINNFNSRTKVLAIKYYREMTGVSISEAKNKVDKLL</sequence>
<dbReference type="EMBL" id="CP157940">
    <property type="protein sequence ID" value="XBS54013.1"/>
    <property type="molecule type" value="Genomic_DNA"/>
</dbReference>
<dbReference type="AlphaFoldDB" id="A0AAU7PP24"/>
<dbReference type="Gene3D" id="2.20.28.30">
    <property type="entry name" value="RNA polymerase ii, chain L"/>
    <property type="match status" value="1"/>
</dbReference>
<proteinExistence type="predicted"/>
<feature type="domain" description="Zinc-ribbon" evidence="1">
    <location>
        <begin position="2"/>
        <end position="23"/>
    </location>
</feature>
<evidence type="ECO:0000313" key="2">
    <source>
        <dbReference type="EMBL" id="XBS54013.1"/>
    </source>
</evidence>
<organism evidence="2">
    <name type="scientific">Lacrimispora sp. BS-2</name>
    <dbReference type="NCBI Taxonomy" id="3151850"/>
    <lineage>
        <taxon>Bacteria</taxon>
        <taxon>Bacillati</taxon>
        <taxon>Bacillota</taxon>
        <taxon>Clostridia</taxon>
        <taxon>Lachnospirales</taxon>
        <taxon>Lachnospiraceae</taxon>
        <taxon>Lacrimispora</taxon>
    </lineage>
</organism>
<reference evidence="2" key="1">
    <citation type="submission" date="2024-06" db="EMBL/GenBank/DDBJ databases">
        <title>Lacrimispora cavernae sp. nov., a novel anaerobe isolated from bat guano pile inside a cave.</title>
        <authorList>
            <person name="Miller S.L."/>
            <person name="Lu N."/>
            <person name="King J."/>
            <person name="Sankaranarayanan K."/>
            <person name="Lawson P.A."/>
        </authorList>
    </citation>
    <scope>NUCLEOTIDE SEQUENCE</scope>
    <source>
        <strain evidence="2">BS-2</strain>
    </source>
</reference>
<dbReference type="RefSeq" id="WP_349946362.1">
    <property type="nucleotide sequence ID" value="NZ_CP157940.1"/>
</dbReference>
<dbReference type="Pfam" id="PF13240">
    <property type="entry name" value="Zn_Ribbon_1"/>
    <property type="match status" value="1"/>
</dbReference>
<name>A0AAU7PP24_9FIRM</name>
<dbReference type="InterPro" id="IPR026870">
    <property type="entry name" value="Zinc_ribbon_dom"/>
</dbReference>
<accession>A0AAU7PP24</accession>